<organism evidence="1 2">
    <name type="scientific">Massilia suwonensis</name>
    <dbReference type="NCBI Taxonomy" id="648895"/>
    <lineage>
        <taxon>Bacteria</taxon>
        <taxon>Pseudomonadati</taxon>
        <taxon>Pseudomonadota</taxon>
        <taxon>Betaproteobacteria</taxon>
        <taxon>Burkholderiales</taxon>
        <taxon>Oxalobacteraceae</taxon>
        <taxon>Telluria group</taxon>
        <taxon>Massilia</taxon>
    </lineage>
</organism>
<evidence type="ECO:0008006" key="3">
    <source>
        <dbReference type="Google" id="ProtNLM"/>
    </source>
</evidence>
<proteinExistence type="predicted"/>
<evidence type="ECO:0000313" key="1">
    <source>
        <dbReference type="EMBL" id="MFC5476708.1"/>
    </source>
</evidence>
<accession>A0ABW0MI81</accession>
<reference evidence="2" key="1">
    <citation type="journal article" date="2019" name="Int. J. Syst. Evol. Microbiol.">
        <title>The Global Catalogue of Microorganisms (GCM) 10K type strain sequencing project: providing services to taxonomists for standard genome sequencing and annotation.</title>
        <authorList>
            <consortium name="The Broad Institute Genomics Platform"/>
            <consortium name="The Broad Institute Genome Sequencing Center for Infectious Disease"/>
            <person name="Wu L."/>
            <person name="Ma J."/>
        </authorList>
    </citation>
    <scope>NUCLEOTIDE SEQUENCE [LARGE SCALE GENOMIC DNA]</scope>
    <source>
        <strain evidence="2">CCUG 43111</strain>
    </source>
</reference>
<comment type="caution">
    <text evidence="1">The sequence shown here is derived from an EMBL/GenBank/DDBJ whole genome shotgun (WGS) entry which is preliminary data.</text>
</comment>
<name>A0ABW0MI81_9BURK</name>
<sequence length="376" mass="43179">MKHAFERMGRPTHIVNIDDSMMEKLIDLDSKGIDFVICWQGVGMQLGATDTDPTTVWDQLQVPVLCYHGDHPCHMPINHKASSPWAQHIYGTGSFARFANTYLPRKHSATYFPTPNWFTDGVKGQFDGDFFVFPKNLDDVDETLGLWRAQPDRFVTRFLLEAADAIIGEFRNGNRTSHHDIADRMMNEEVMAALRADLNSSEMSVRFHIHTQLDKIHRNVVSEHVVNDLKDVPLKIYGRGWERFQRRENPHHEFLPFDAMSDNAFQFASQYGIIDAAPIHDALHDRTLRAMSNGSGFLMGSNWSYETFLGGDYAELFFDGAPGALRERAERVMQSPEAHRAQCRDFARHYQQQFSLFGFVKHLEQLSDMVRARARV</sequence>
<gene>
    <name evidence="1" type="ORF">ACFPQ5_00800</name>
</gene>
<evidence type="ECO:0000313" key="2">
    <source>
        <dbReference type="Proteomes" id="UP001596101"/>
    </source>
</evidence>
<dbReference type="Proteomes" id="UP001596101">
    <property type="component" value="Unassembled WGS sequence"/>
</dbReference>
<dbReference type="EMBL" id="JBHSMR010000001">
    <property type="protein sequence ID" value="MFC5476708.1"/>
    <property type="molecule type" value="Genomic_DNA"/>
</dbReference>
<keyword evidence="2" id="KW-1185">Reference proteome</keyword>
<protein>
    <recommendedName>
        <fullName evidence="3">Glycosyltransferase family 1 protein</fullName>
    </recommendedName>
</protein>